<dbReference type="EMBL" id="KB008109">
    <property type="protein sequence ID" value="ELR12545.1"/>
    <property type="molecule type" value="Genomic_DNA"/>
</dbReference>
<dbReference type="PROSITE" id="PS00022">
    <property type="entry name" value="EGF_1"/>
    <property type="match status" value="1"/>
</dbReference>
<dbReference type="Gene3D" id="3.30.70.1230">
    <property type="entry name" value="Nucleotide cyclase"/>
    <property type="match status" value="1"/>
</dbReference>
<keyword evidence="17" id="KW-1185">Reference proteome</keyword>
<evidence type="ECO:0000256" key="5">
    <source>
        <dbReference type="ARBA" id="ARBA00022679"/>
    </source>
</evidence>
<feature type="domain" description="Protein kinase" evidence="14">
    <location>
        <begin position="782"/>
        <end position="1046"/>
    </location>
</feature>
<keyword evidence="7 16" id="KW-0418">Kinase</keyword>
<accession>L8GHJ2</accession>
<reference evidence="16 17" key="1">
    <citation type="journal article" date="2013" name="Genome Biol.">
        <title>Genome of Acanthamoeba castellanii highlights extensive lateral gene transfer and early evolution of tyrosine kinase signaling.</title>
        <authorList>
            <person name="Clarke M."/>
            <person name="Lohan A.J."/>
            <person name="Liu B."/>
            <person name="Lagkouvardos I."/>
            <person name="Roy S."/>
            <person name="Zafar N."/>
            <person name="Bertelli C."/>
            <person name="Schilde C."/>
            <person name="Kianianmomeni A."/>
            <person name="Burglin T.R."/>
            <person name="Frech C."/>
            <person name="Turcotte B."/>
            <person name="Kopec K.O."/>
            <person name="Synnott J.M."/>
            <person name="Choo C."/>
            <person name="Paponov I."/>
            <person name="Finkler A."/>
            <person name="Soon Heng Tan C."/>
            <person name="Hutchins A.P."/>
            <person name="Weinmeier T."/>
            <person name="Rattei T."/>
            <person name="Chu J.S."/>
            <person name="Gimenez G."/>
            <person name="Irimia M."/>
            <person name="Rigden D.J."/>
            <person name="Fitzpatrick D.A."/>
            <person name="Lorenzo-Morales J."/>
            <person name="Bateman A."/>
            <person name="Chiu C.H."/>
            <person name="Tang P."/>
            <person name="Hegemann P."/>
            <person name="Fromm H."/>
            <person name="Raoult D."/>
            <person name="Greub G."/>
            <person name="Miranda-Saavedra D."/>
            <person name="Chen N."/>
            <person name="Nash P."/>
            <person name="Ginger M.L."/>
            <person name="Horn M."/>
            <person name="Schaap P."/>
            <person name="Caler L."/>
            <person name="Loftus B."/>
        </authorList>
    </citation>
    <scope>NUCLEOTIDE SEQUENCE [LARGE SCALE GENOMIC DNA]</scope>
    <source>
        <strain evidence="16 17">Neff</strain>
    </source>
</reference>
<dbReference type="GO" id="GO:0004674">
    <property type="term" value="F:protein serine/threonine kinase activity"/>
    <property type="evidence" value="ECO:0007669"/>
    <property type="project" value="UniProtKB-KW"/>
</dbReference>
<evidence type="ECO:0000259" key="14">
    <source>
        <dbReference type="PROSITE" id="PS50011"/>
    </source>
</evidence>
<dbReference type="PROSITE" id="PS50125">
    <property type="entry name" value="GUANYLATE_CYCLASE_2"/>
    <property type="match status" value="1"/>
</dbReference>
<dbReference type="InterPro" id="IPR029787">
    <property type="entry name" value="Nucleotide_cyclase"/>
</dbReference>
<dbReference type="GO" id="GO:0016020">
    <property type="term" value="C:membrane"/>
    <property type="evidence" value="ECO:0007669"/>
    <property type="project" value="UniProtKB-SubCell"/>
</dbReference>
<comment type="catalytic activity">
    <reaction evidence="9">
        <text>L-threonyl-[protein] + ATP = O-phospho-L-threonyl-[protein] + ADP + H(+)</text>
        <dbReference type="Rhea" id="RHEA:46608"/>
        <dbReference type="Rhea" id="RHEA-COMP:11060"/>
        <dbReference type="Rhea" id="RHEA-COMP:11605"/>
        <dbReference type="ChEBI" id="CHEBI:15378"/>
        <dbReference type="ChEBI" id="CHEBI:30013"/>
        <dbReference type="ChEBI" id="CHEBI:30616"/>
        <dbReference type="ChEBI" id="CHEBI:61977"/>
        <dbReference type="ChEBI" id="CHEBI:456216"/>
        <dbReference type="EC" id="2.7.11.1"/>
    </reaction>
</comment>
<evidence type="ECO:0000256" key="13">
    <source>
        <dbReference type="SAM" id="Phobius"/>
    </source>
</evidence>
<dbReference type="PROSITE" id="PS00107">
    <property type="entry name" value="PROTEIN_KINASE_ATP"/>
    <property type="match status" value="2"/>
</dbReference>
<dbReference type="PANTHER" id="PTHR44329:SF298">
    <property type="entry name" value="MIXED LINEAGE KINASE DOMAIN-LIKE PROTEIN"/>
    <property type="match status" value="1"/>
</dbReference>
<dbReference type="SUPFAM" id="SSF56112">
    <property type="entry name" value="Protein kinase-like (PK-like)"/>
    <property type="match status" value="2"/>
</dbReference>
<keyword evidence="8 11" id="KW-0067">ATP-binding</keyword>
<name>L8GHJ2_ACACF</name>
<keyword evidence="5" id="KW-0808">Transferase</keyword>
<dbReference type="VEuPathDB" id="AmoebaDB:ACA1_157080"/>
<dbReference type="Gene3D" id="3.30.200.20">
    <property type="entry name" value="Phosphorylase Kinase, domain 1"/>
    <property type="match status" value="2"/>
</dbReference>
<dbReference type="SUPFAM" id="SSF55073">
    <property type="entry name" value="Nucleotide cyclase"/>
    <property type="match status" value="1"/>
</dbReference>
<dbReference type="PRINTS" id="PR00109">
    <property type="entry name" value="TYRKINASE"/>
</dbReference>
<dbReference type="KEGG" id="acan:ACA1_157080"/>
<dbReference type="CDD" id="cd00054">
    <property type="entry name" value="EGF_CA"/>
    <property type="match status" value="1"/>
</dbReference>
<feature type="region of interest" description="Disordered" evidence="12">
    <location>
        <begin position="1326"/>
        <end position="1375"/>
    </location>
</feature>
<dbReference type="RefSeq" id="XP_004334558.1">
    <property type="nucleotide sequence ID" value="XM_004334510.1"/>
</dbReference>
<evidence type="ECO:0000256" key="1">
    <source>
        <dbReference type="ARBA" id="ARBA00004167"/>
    </source>
</evidence>
<evidence type="ECO:0000256" key="9">
    <source>
        <dbReference type="ARBA" id="ARBA00047899"/>
    </source>
</evidence>
<feature type="transmembrane region" description="Helical" evidence="13">
    <location>
        <begin position="738"/>
        <end position="765"/>
    </location>
</feature>
<evidence type="ECO:0000313" key="17">
    <source>
        <dbReference type="Proteomes" id="UP000011083"/>
    </source>
</evidence>
<evidence type="ECO:0000256" key="2">
    <source>
        <dbReference type="ARBA" id="ARBA00005843"/>
    </source>
</evidence>
<evidence type="ECO:0000256" key="4">
    <source>
        <dbReference type="ARBA" id="ARBA00022527"/>
    </source>
</evidence>
<dbReference type="InterPro" id="IPR051681">
    <property type="entry name" value="Ser/Thr_Kinases-Pseudokinases"/>
</dbReference>
<dbReference type="PANTHER" id="PTHR44329">
    <property type="entry name" value="SERINE/THREONINE-PROTEIN KINASE TNNI3K-RELATED"/>
    <property type="match status" value="1"/>
</dbReference>
<dbReference type="GO" id="GO:0009190">
    <property type="term" value="P:cyclic nucleotide biosynthetic process"/>
    <property type="evidence" value="ECO:0007669"/>
    <property type="project" value="InterPro"/>
</dbReference>
<keyword evidence="13" id="KW-0812">Transmembrane</keyword>
<dbReference type="Proteomes" id="UP000011083">
    <property type="component" value="Unassembled WGS sequence"/>
</dbReference>
<feature type="compositionally biased region" description="Low complexity" evidence="12">
    <location>
        <begin position="1086"/>
        <end position="1099"/>
    </location>
</feature>
<evidence type="ECO:0000256" key="10">
    <source>
        <dbReference type="ARBA" id="ARBA00048679"/>
    </source>
</evidence>
<dbReference type="InterPro" id="IPR017441">
    <property type="entry name" value="Protein_kinase_ATP_BS"/>
</dbReference>
<organism evidence="16 17">
    <name type="scientific">Acanthamoeba castellanii (strain ATCC 30010 / Neff)</name>
    <dbReference type="NCBI Taxonomy" id="1257118"/>
    <lineage>
        <taxon>Eukaryota</taxon>
        <taxon>Amoebozoa</taxon>
        <taxon>Discosea</taxon>
        <taxon>Longamoebia</taxon>
        <taxon>Centramoebida</taxon>
        <taxon>Acanthamoebidae</taxon>
        <taxon>Acanthamoeba</taxon>
    </lineage>
</organism>
<dbReference type="InterPro" id="IPR000742">
    <property type="entry name" value="EGF"/>
</dbReference>
<evidence type="ECO:0000256" key="12">
    <source>
        <dbReference type="SAM" id="MobiDB-lite"/>
    </source>
</evidence>
<dbReference type="Pfam" id="PF00211">
    <property type="entry name" value="Guanylate_cyc"/>
    <property type="match status" value="1"/>
</dbReference>
<dbReference type="SMART" id="SM00044">
    <property type="entry name" value="CYCc"/>
    <property type="match status" value="1"/>
</dbReference>
<keyword evidence="13" id="KW-1133">Transmembrane helix</keyword>
<dbReference type="PROSITE" id="PS50011">
    <property type="entry name" value="PROTEIN_KINASE_DOM"/>
    <property type="match status" value="2"/>
</dbReference>
<comment type="similarity">
    <text evidence="2">Belongs to the protein kinase superfamily. TKL Ser/Thr protein kinase family.</text>
</comment>
<dbReference type="SUPFAM" id="SSF53850">
    <property type="entry name" value="Periplasmic binding protein-like II"/>
    <property type="match status" value="2"/>
</dbReference>
<feature type="domain" description="Guanylate cyclase" evidence="15">
    <location>
        <begin position="1118"/>
        <end position="1262"/>
    </location>
</feature>
<keyword evidence="6 11" id="KW-0547">Nucleotide-binding</keyword>
<evidence type="ECO:0000256" key="6">
    <source>
        <dbReference type="ARBA" id="ARBA00022741"/>
    </source>
</evidence>
<evidence type="ECO:0000313" key="16">
    <source>
        <dbReference type="EMBL" id="ELR12545.1"/>
    </source>
</evidence>
<comment type="catalytic activity">
    <reaction evidence="10">
        <text>L-seryl-[protein] + ATP = O-phospho-L-seryl-[protein] + ADP + H(+)</text>
        <dbReference type="Rhea" id="RHEA:17989"/>
        <dbReference type="Rhea" id="RHEA-COMP:9863"/>
        <dbReference type="Rhea" id="RHEA-COMP:11604"/>
        <dbReference type="ChEBI" id="CHEBI:15378"/>
        <dbReference type="ChEBI" id="CHEBI:29999"/>
        <dbReference type="ChEBI" id="CHEBI:30616"/>
        <dbReference type="ChEBI" id="CHEBI:83421"/>
        <dbReference type="ChEBI" id="CHEBI:456216"/>
        <dbReference type="EC" id="2.7.11.1"/>
    </reaction>
</comment>
<feature type="binding site" evidence="11">
    <location>
        <position position="809"/>
    </location>
    <ligand>
        <name>ATP</name>
        <dbReference type="ChEBI" id="CHEBI:30616"/>
    </ligand>
</feature>
<feature type="binding site" evidence="11">
    <location>
        <position position="1433"/>
    </location>
    <ligand>
        <name>ATP</name>
        <dbReference type="ChEBI" id="CHEBI:30616"/>
    </ligand>
</feature>
<dbReference type="InterPro" id="IPR000719">
    <property type="entry name" value="Prot_kinase_dom"/>
</dbReference>
<dbReference type="GO" id="GO:0005524">
    <property type="term" value="F:ATP binding"/>
    <property type="evidence" value="ECO:0007669"/>
    <property type="project" value="UniProtKB-UniRule"/>
</dbReference>
<dbReference type="CDD" id="cd13999">
    <property type="entry name" value="STKc_MAP3K-like"/>
    <property type="match status" value="2"/>
</dbReference>
<dbReference type="OrthoDB" id="2021138at2759"/>
<dbReference type="GeneID" id="14913044"/>
<feature type="compositionally biased region" description="Basic and acidic residues" evidence="12">
    <location>
        <begin position="1328"/>
        <end position="1338"/>
    </location>
</feature>
<evidence type="ECO:0000256" key="11">
    <source>
        <dbReference type="PROSITE-ProRule" id="PRU10141"/>
    </source>
</evidence>
<dbReference type="Gene3D" id="3.40.190.10">
    <property type="entry name" value="Periplasmic binding protein-like II"/>
    <property type="match status" value="3"/>
</dbReference>
<dbReference type="GO" id="GO:0035556">
    <property type="term" value="P:intracellular signal transduction"/>
    <property type="evidence" value="ECO:0007669"/>
    <property type="project" value="InterPro"/>
</dbReference>
<dbReference type="FunFam" id="3.30.200.20:FF:000060">
    <property type="entry name" value="Serine/threonine-protein kinase isoform 1"/>
    <property type="match status" value="2"/>
</dbReference>
<gene>
    <name evidence="16" type="ORF">ACA1_157080</name>
</gene>
<dbReference type="STRING" id="1257118.L8GHJ2"/>
<proteinExistence type="inferred from homology"/>
<dbReference type="InterPro" id="IPR001245">
    <property type="entry name" value="Ser-Thr/Tyr_kinase_cat_dom"/>
</dbReference>
<feature type="region of interest" description="Disordered" evidence="12">
    <location>
        <begin position="1077"/>
        <end position="1112"/>
    </location>
</feature>
<dbReference type="EC" id="2.7.11.1" evidence="3"/>
<evidence type="ECO:0000256" key="3">
    <source>
        <dbReference type="ARBA" id="ARBA00012513"/>
    </source>
</evidence>
<dbReference type="Gene3D" id="1.10.510.10">
    <property type="entry name" value="Transferase(Phosphotransferase) domain 1"/>
    <property type="match status" value="2"/>
</dbReference>
<dbReference type="PROSITE" id="PS00108">
    <property type="entry name" value="PROTEIN_KINASE_ST"/>
    <property type="match status" value="2"/>
</dbReference>
<evidence type="ECO:0000259" key="15">
    <source>
        <dbReference type="PROSITE" id="PS50125"/>
    </source>
</evidence>
<dbReference type="InterPro" id="IPR008271">
    <property type="entry name" value="Ser/Thr_kinase_AS"/>
</dbReference>
<dbReference type="SMART" id="SM00220">
    <property type="entry name" value="S_TKc"/>
    <property type="match status" value="2"/>
</dbReference>
<feature type="domain" description="Protein kinase" evidence="14">
    <location>
        <begin position="1406"/>
        <end position="1655"/>
    </location>
</feature>
<dbReference type="InterPro" id="IPR011009">
    <property type="entry name" value="Kinase-like_dom_sf"/>
</dbReference>
<keyword evidence="4 16" id="KW-0723">Serine/threonine-protein kinase</keyword>
<comment type="subcellular location">
    <subcellularLocation>
        <location evidence="1">Membrane</location>
        <topology evidence="1">Single-pass membrane protein</topology>
    </subcellularLocation>
</comment>
<protein>
    <recommendedName>
        <fullName evidence="3">non-specific serine/threonine protein kinase</fullName>
        <ecNumber evidence="3">2.7.11.1</ecNumber>
    </recommendedName>
</protein>
<evidence type="ECO:0000256" key="8">
    <source>
        <dbReference type="ARBA" id="ARBA00022840"/>
    </source>
</evidence>
<dbReference type="InterPro" id="IPR001054">
    <property type="entry name" value="A/G_cyclase"/>
</dbReference>
<dbReference type="CDD" id="cd07302">
    <property type="entry name" value="CHD"/>
    <property type="match status" value="1"/>
</dbReference>
<sequence length="1672" mass="181697">MHKLNVAVKAKRAAGEPVKVMCDAKANEAVEVDAAKFAILFGIRPQSILKKFGMPETASFGVEINGVGGPNTASVFAKWTPAYLFARDDVSITYKTLNIVPALAAFSQGADYLVMDRGLTPELSARYGGLAQLPLAGQAQVMVYNISALNSTDPNIVIGREELGLIWAGNITMWNDQRIKDLNPAIANKLPAASIFIGYNENTGASVVSLVEVLKVAMEGFSPDFKAALAAANRTWALMPPAQEGRAQAAGGSTALRLAWLKAHDNSLTFVNYVDTVGSGFKWMNMINKAGKMVQPSVASVQSAMNDFSAAFNVSNFTVDIVDGPGNGSWPLSFLSYLSMKQNITAFDCTKTQELLAFVAWTHTNDAAIQAAANLNVAPIAQVLRKRILNMLRKVSCNGEQAYTTSFLTSVGPALPVLTSWAAWSTQVLKLKYWASNAKVQQKEVATDEVAFGVVQDGSTGSFANIVALPVFASAAVPAYNVPELSELELVLDFDVIAGIYLNDITMWNDQRILDLNSAEVAAALPAQAILVISQSVESITTTLFTTVLSSKVPQFAAAATPYSFAWWMSYEVLQGVAAAALNMSSNSVVSANTDSVRSALLDYAASGSTSITVTDLLLQPSAGSWPVATFGSIIYLHTTMQLCDEASALAEFIYWTQSHPDAKRIAERHGFALATEAGTLYRRMLNQLVSLVANCVIDGTLCSNAGTCDNNTCSCDRGREGDYCESFASSSTDPLTIALGVAIPLAVVLLLVLVGFILALLAIIKWQRNGTDDWEIEFSELEMGEQLGAGGYGEVYKAVWKGTEVAVKVMTSERLGKDVEKSFKDEVRVMTALRHPNVVLFMAASTKPPKMCIIMEYMALGSLYDLLHNELVPEVPFVLKAKMSYQAAKGMHFLHSSGIVHRDLKSLNLLLDGKWNVKVSDFGLTKFKEDMSKGAAKEVAGSVHWTAPEILNECADVDFILADVYSFGIILWELLTREQPYLGLSPAAVAVAVIRDHIRPAVPDAMTMTTSCPHEFGELITCCWHSDPTIRPTFLEIMTRLSAMLGESRSVSGMTSTSSSSSGGVTAAHGHVRDASWTLPSTNNSSAGSSSSGGSSSSTDKGTAHTGGHAAPEGEVTIVFTDITRAASLWEFNPSAMRDATLVHNQTLRAVLTRHRGYEVVLIKERNSGEGSFCMAFQNPADALAWCCDVQQTLLGLDWPEALLNHPGAAEEWGDTDDRVVYKGLRVRMGVHLGVPRVVRDPMTRRVEFFGPVVNAAARITAMTHGGQIVMSQAVYDKIRDSSTDHKRIVRLGGKFEMPDVPHGERLYETKALGLEGRFFGGVAQDDSDHASSDSHKSGRSNDSQSDRHGGKKTATRAAYGSGSDSGSDGGGELQTAVGEGMKFKEDTFLTSANLCRWIIDFGEIQVGRQVGLGSYGVVYRGKWKGVEVAVKRFIKQKLDERRMLEFRAEMAFLSELHHPNIVLFIGACVKKPNLCIVTEFMNQGSLQDILANNAIKLTWKQKLRLLHATALGINYLHSLQPVIVHRDLKPSNLLVDETWNVKVADFGFARIKEENATMTRCGTPCWTAPEIIRGEKYDERADVFSYGVIMWQVTTRKEPFAGRNFMGVSLDVLEGKRPQIPNDCPPDFRKMMKRCWHASADKRPRMDDVVTFLDQQVGDHSGSSVSQLGV</sequence>
<dbReference type="Pfam" id="PF07714">
    <property type="entry name" value="PK_Tyr_Ser-Thr"/>
    <property type="match status" value="2"/>
</dbReference>
<keyword evidence="13" id="KW-0472">Membrane</keyword>
<evidence type="ECO:0000256" key="7">
    <source>
        <dbReference type="ARBA" id="ARBA00022777"/>
    </source>
</evidence>